<gene>
    <name evidence="1" type="ORF">BSTOLATCC_MIC37776</name>
</gene>
<proteinExistence type="predicted"/>
<dbReference type="EMBL" id="CAJZBQ010000037">
    <property type="protein sequence ID" value="CAG9325030.1"/>
    <property type="molecule type" value="Genomic_DNA"/>
</dbReference>
<accession>A0AAU9JCP1</accession>
<organism evidence="1 2">
    <name type="scientific">Blepharisma stoltei</name>
    <dbReference type="NCBI Taxonomy" id="1481888"/>
    <lineage>
        <taxon>Eukaryota</taxon>
        <taxon>Sar</taxon>
        <taxon>Alveolata</taxon>
        <taxon>Ciliophora</taxon>
        <taxon>Postciliodesmatophora</taxon>
        <taxon>Heterotrichea</taxon>
        <taxon>Heterotrichida</taxon>
        <taxon>Blepharismidae</taxon>
        <taxon>Blepharisma</taxon>
    </lineage>
</organism>
<reference evidence="1" key="1">
    <citation type="submission" date="2021-09" db="EMBL/GenBank/DDBJ databases">
        <authorList>
            <consortium name="AG Swart"/>
            <person name="Singh M."/>
            <person name="Singh A."/>
            <person name="Seah K."/>
            <person name="Emmerich C."/>
        </authorList>
    </citation>
    <scope>NUCLEOTIDE SEQUENCE</scope>
    <source>
        <strain evidence="1">ATCC30299</strain>
    </source>
</reference>
<evidence type="ECO:0000313" key="1">
    <source>
        <dbReference type="EMBL" id="CAG9325030.1"/>
    </source>
</evidence>
<name>A0AAU9JCP1_9CILI</name>
<keyword evidence="2" id="KW-1185">Reference proteome</keyword>
<comment type="caution">
    <text evidence="1">The sequence shown here is derived from an EMBL/GenBank/DDBJ whole genome shotgun (WGS) entry which is preliminary data.</text>
</comment>
<protein>
    <submittedName>
        <fullName evidence="1">Uncharacterized protein</fullName>
    </submittedName>
</protein>
<sequence>MEAPLSQSCRSSSNLFTFEPIDLMQTQHRIEHRRKNSYIRISIKQQKPTNSVVKKQQSSIKLKGKQTLTNAMSCRKLISSDCLSNNFTQTYKPQLLIKKIPLINSRQLTDRKSNKIPTYRNSLKFNYGSQFNEFQNFEAEEAKLEMLKIVIQSPKIENTAESSSDEEIYEPKYSL</sequence>
<evidence type="ECO:0000313" key="2">
    <source>
        <dbReference type="Proteomes" id="UP001162131"/>
    </source>
</evidence>
<dbReference type="Proteomes" id="UP001162131">
    <property type="component" value="Unassembled WGS sequence"/>
</dbReference>
<dbReference type="AlphaFoldDB" id="A0AAU9JCP1"/>